<sequence length="380" mass="43155">MRGRHDHEAGPSHRRTPSASFSSDPYDDWRHSLEPVRRSVSLSTSPSYHHSFGPQQPDEPQGSHHSQRSVHSHHSQHFSHQSSPFQGHFDPNDYINAPAGHNLLGPEDHYPKYQDMDVDDDPDLVMPPSGTPTHPIDISSGFSFAGSPYRGPDLWAKRWRTYKWEFTSPHHDSRPPQRTPSEDPHFQVVTPLLPPAPEQSPPPEPSRRRRSARMSMRGGFHFSTPQTSNNYPPIFEDPQIGGPSNVVSEVDSAPVTLAPPPPPMGFENPIPDYADTTGYNSYKPQTYTGYNYHAPAVDPYVEAANFNTLYPLPFPPAYPTGYPAYEYQYPPPPQLQQPQPQEILQRLEEVEQKVEEHDRRHHKFLKGLANFVKGKKKKDH</sequence>
<feature type="compositionally biased region" description="Basic and acidic residues" evidence="1">
    <location>
        <begin position="1"/>
        <end position="11"/>
    </location>
</feature>
<evidence type="ECO:0000313" key="2">
    <source>
        <dbReference type="EMBL" id="KAF5787145.1"/>
    </source>
</evidence>
<proteinExistence type="predicted"/>
<reference evidence="2" key="2">
    <citation type="submission" date="2020-06" db="EMBL/GenBank/DDBJ databases">
        <title>Helianthus annuus Genome sequencing and assembly Release 2.</title>
        <authorList>
            <person name="Gouzy J."/>
            <person name="Langlade N."/>
            <person name="Munos S."/>
        </authorList>
    </citation>
    <scope>NUCLEOTIDE SEQUENCE</scope>
    <source>
        <tissue evidence="2">Leaves</tissue>
    </source>
</reference>
<gene>
    <name evidence="2" type="ORF">HanXRQr2_Chr10g0449541</name>
</gene>
<feature type="compositionally biased region" description="Basic and acidic residues" evidence="1">
    <location>
        <begin position="27"/>
        <end position="37"/>
    </location>
</feature>
<feature type="compositionally biased region" description="Basic and acidic residues" evidence="1">
    <location>
        <begin position="168"/>
        <end position="185"/>
    </location>
</feature>
<dbReference type="EMBL" id="MNCJ02000325">
    <property type="protein sequence ID" value="KAF5787145.1"/>
    <property type="molecule type" value="Genomic_DNA"/>
</dbReference>
<dbReference type="AlphaFoldDB" id="A0A9K3N541"/>
<organism evidence="2 3">
    <name type="scientific">Helianthus annuus</name>
    <name type="common">Common sunflower</name>
    <dbReference type="NCBI Taxonomy" id="4232"/>
    <lineage>
        <taxon>Eukaryota</taxon>
        <taxon>Viridiplantae</taxon>
        <taxon>Streptophyta</taxon>
        <taxon>Embryophyta</taxon>
        <taxon>Tracheophyta</taxon>
        <taxon>Spermatophyta</taxon>
        <taxon>Magnoliopsida</taxon>
        <taxon>eudicotyledons</taxon>
        <taxon>Gunneridae</taxon>
        <taxon>Pentapetalae</taxon>
        <taxon>asterids</taxon>
        <taxon>campanulids</taxon>
        <taxon>Asterales</taxon>
        <taxon>Asteraceae</taxon>
        <taxon>Asteroideae</taxon>
        <taxon>Heliantheae alliance</taxon>
        <taxon>Heliantheae</taxon>
        <taxon>Helianthus</taxon>
    </lineage>
</organism>
<comment type="caution">
    <text evidence="2">The sequence shown here is derived from an EMBL/GenBank/DDBJ whole genome shotgun (WGS) entry which is preliminary data.</text>
</comment>
<name>A0A9K3N541_HELAN</name>
<evidence type="ECO:0000313" key="3">
    <source>
        <dbReference type="Proteomes" id="UP000215914"/>
    </source>
</evidence>
<feature type="compositionally biased region" description="Basic and acidic residues" evidence="1">
    <location>
        <begin position="106"/>
        <end position="115"/>
    </location>
</feature>
<evidence type="ECO:0000256" key="1">
    <source>
        <dbReference type="SAM" id="MobiDB-lite"/>
    </source>
</evidence>
<dbReference type="Gramene" id="mRNA:HanXRQr2_Chr10g0449541">
    <property type="protein sequence ID" value="CDS:HanXRQr2_Chr10g0449541.1"/>
    <property type="gene ID" value="HanXRQr2_Chr10g0449541"/>
</dbReference>
<feature type="region of interest" description="Disordered" evidence="1">
    <location>
        <begin position="167"/>
        <end position="272"/>
    </location>
</feature>
<accession>A0A9K3N541</accession>
<dbReference type="Proteomes" id="UP000215914">
    <property type="component" value="Unassembled WGS sequence"/>
</dbReference>
<feature type="compositionally biased region" description="Basic residues" evidence="1">
    <location>
        <begin position="65"/>
        <end position="77"/>
    </location>
</feature>
<feature type="compositionally biased region" description="Low complexity" evidence="1">
    <location>
        <begin position="78"/>
        <end position="89"/>
    </location>
</feature>
<feature type="region of interest" description="Disordered" evidence="1">
    <location>
        <begin position="1"/>
        <end position="140"/>
    </location>
</feature>
<reference evidence="2" key="1">
    <citation type="journal article" date="2017" name="Nature">
        <title>The sunflower genome provides insights into oil metabolism, flowering and Asterid evolution.</title>
        <authorList>
            <person name="Badouin H."/>
            <person name="Gouzy J."/>
            <person name="Grassa C.J."/>
            <person name="Murat F."/>
            <person name="Staton S.E."/>
            <person name="Cottret L."/>
            <person name="Lelandais-Briere C."/>
            <person name="Owens G.L."/>
            <person name="Carrere S."/>
            <person name="Mayjonade B."/>
            <person name="Legrand L."/>
            <person name="Gill N."/>
            <person name="Kane N.C."/>
            <person name="Bowers J.E."/>
            <person name="Hubner S."/>
            <person name="Bellec A."/>
            <person name="Berard A."/>
            <person name="Berges H."/>
            <person name="Blanchet N."/>
            <person name="Boniface M.C."/>
            <person name="Brunel D."/>
            <person name="Catrice O."/>
            <person name="Chaidir N."/>
            <person name="Claudel C."/>
            <person name="Donnadieu C."/>
            <person name="Faraut T."/>
            <person name="Fievet G."/>
            <person name="Helmstetter N."/>
            <person name="King M."/>
            <person name="Knapp S.J."/>
            <person name="Lai Z."/>
            <person name="Le Paslier M.C."/>
            <person name="Lippi Y."/>
            <person name="Lorenzon L."/>
            <person name="Mandel J.R."/>
            <person name="Marage G."/>
            <person name="Marchand G."/>
            <person name="Marquand E."/>
            <person name="Bret-Mestries E."/>
            <person name="Morien E."/>
            <person name="Nambeesan S."/>
            <person name="Nguyen T."/>
            <person name="Pegot-Espagnet P."/>
            <person name="Pouilly N."/>
            <person name="Raftis F."/>
            <person name="Sallet E."/>
            <person name="Schiex T."/>
            <person name="Thomas J."/>
            <person name="Vandecasteele C."/>
            <person name="Vares D."/>
            <person name="Vear F."/>
            <person name="Vautrin S."/>
            <person name="Crespi M."/>
            <person name="Mangin B."/>
            <person name="Burke J.M."/>
            <person name="Salse J."/>
            <person name="Munos S."/>
            <person name="Vincourt P."/>
            <person name="Rieseberg L.H."/>
            <person name="Langlade N.B."/>
        </authorList>
    </citation>
    <scope>NUCLEOTIDE SEQUENCE</scope>
    <source>
        <tissue evidence="2">Leaves</tissue>
    </source>
</reference>
<feature type="compositionally biased region" description="Pro residues" evidence="1">
    <location>
        <begin position="192"/>
        <end position="204"/>
    </location>
</feature>
<keyword evidence="3" id="KW-1185">Reference proteome</keyword>
<protein>
    <submittedName>
        <fullName evidence="2">Uncharacterized protein</fullName>
    </submittedName>
</protein>